<keyword evidence="1" id="KW-0472">Membrane</keyword>
<keyword evidence="1" id="KW-0812">Transmembrane</keyword>
<evidence type="ECO:0000313" key="3">
    <source>
        <dbReference type="Proteomes" id="UP001374579"/>
    </source>
</evidence>
<keyword evidence="3" id="KW-1185">Reference proteome</keyword>
<dbReference type="PANTHER" id="PTHR31751:SF42">
    <property type="entry name" value="PROTEIN CBG10204"/>
    <property type="match status" value="1"/>
</dbReference>
<evidence type="ECO:0000313" key="2">
    <source>
        <dbReference type="EMBL" id="KAK7091718.1"/>
    </source>
</evidence>
<dbReference type="Proteomes" id="UP001374579">
    <property type="component" value="Unassembled WGS sequence"/>
</dbReference>
<feature type="transmembrane region" description="Helical" evidence="1">
    <location>
        <begin position="31"/>
        <end position="48"/>
    </location>
</feature>
<dbReference type="AlphaFoldDB" id="A0AAN9AR98"/>
<evidence type="ECO:0000256" key="1">
    <source>
        <dbReference type="SAM" id="Phobius"/>
    </source>
</evidence>
<comment type="caution">
    <text evidence="2">The sequence shown here is derived from an EMBL/GenBank/DDBJ whole genome shotgun (WGS) entry which is preliminary data.</text>
</comment>
<sequence>MVKVTQDCGNCGHERCWYSQPFIRDIPSGNLLMSAAILFSGAVLRHWTKVLRFLMHMGVRAVSANTVSQHQTAFLQPAVRDVWQGWQDHYISTTRQMQKAVILGGDGRADLPGHCAKFGVYSLMDLTIMKISIIHLVQSNEVQNSSRMELEGLKRGVNLLQQSGIQIAELVTDRHPQVLKYVRENMPTTKQSVDVWHVSKGLKKKLVKLAREKDCGELTSWNRSINNHLYWVAASTPNSDRQLMQ</sequence>
<reference evidence="2 3" key="1">
    <citation type="submission" date="2024-02" db="EMBL/GenBank/DDBJ databases">
        <title>Chromosome-scale genome assembly of the rough periwinkle Littorina saxatilis.</title>
        <authorList>
            <person name="De Jode A."/>
            <person name="Faria R."/>
            <person name="Formenti G."/>
            <person name="Sims Y."/>
            <person name="Smith T.P."/>
            <person name="Tracey A."/>
            <person name="Wood J.M.D."/>
            <person name="Zagrodzka Z.B."/>
            <person name="Johannesson K."/>
            <person name="Butlin R.K."/>
            <person name="Leder E.H."/>
        </authorList>
    </citation>
    <scope>NUCLEOTIDE SEQUENCE [LARGE SCALE GENOMIC DNA]</scope>
    <source>
        <strain evidence="2">Snail1</strain>
        <tissue evidence="2">Muscle</tissue>
    </source>
</reference>
<proteinExistence type="predicted"/>
<keyword evidence="1" id="KW-1133">Transmembrane helix</keyword>
<organism evidence="2 3">
    <name type="scientific">Littorina saxatilis</name>
    <dbReference type="NCBI Taxonomy" id="31220"/>
    <lineage>
        <taxon>Eukaryota</taxon>
        <taxon>Metazoa</taxon>
        <taxon>Spiralia</taxon>
        <taxon>Lophotrochozoa</taxon>
        <taxon>Mollusca</taxon>
        <taxon>Gastropoda</taxon>
        <taxon>Caenogastropoda</taxon>
        <taxon>Littorinimorpha</taxon>
        <taxon>Littorinoidea</taxon>
        <taxon>Littorinidae</taxon>
        <taxon>Littorina</taxon>
    </lineage>
</organism>
<protein>
    <submittedName>
        <fullName evidence="2">Uncharacterized protein</fullName>
    </submittedName>
</protein>
<accession>A0AAN9AR98</accession>
<dbReference type="EMBL" id="JBAMIC010000022">
    <property type="protein sequence ID" value="KAK7091718.1"/>
    <property type="molecule type" value="Genomic_DNA"/>
</dbReference>
<gene>
    <name evidence="2" type="ORF">V1264_009365</name>
</gene>
<dbReference type="PANTHER" id="PTHR31751">
    <property type="entry name" value="SI:CH211-108C17.2-RELATED-RELATED"/>
    <property type="match status" value="1"/>
</dbReference>
<name>A0AAN9AR98_9CAEN</name>